<gene>
    <name evidence="1" type="ORF">E5358_08215</name>
</gene>
<dbReference type="EMBL" id="SRZC01000012">
    <property type="protein sequence ID" value="TGX82039.1"/>
    <property type="molecule type" value="Genomic_DNA"/>
</dbReference>
<sequence>MRIIQPKQELRPYVRYYWMLEDDEPFSVLTFPIGCPQIIFHRKSPLYVPELNSLQNRFTISGQVNFPSHIQSDGNLDMIVAVFYPHTIGMFIDTPPSAFYNREISGYDIDNRQLSEIATKIFDCQSSDESLGILERWLLGKVKPTLNIQRIGNSIRELLNTSAIPINILADNACLSKKQYERVFREQVGMNPKEYARIVRFQKSLRMLQCGSRDYAYIAYHCGFTDQSHFIRDFKVMSGYTPKSLLNHCEPYSDLFTHPV</sequence>
<keyword evidence="2" id="KW-1185">Reference proteome</keyword>
<proteinExistence type="predicted"/>
<evidence type="ECO:0000313" key="2">
    <source>
        <dbReference type="Proteomes" id="UP000308886"/>
    </source>
</evidence>
<reference evidence="1" key="1">
    <citation type="submission" date="2019-04" db="EMBL/GenBank/DDBJ databases">
        <title>Microbes associate with the intestines of laboratory mice.</title>
        <authorList>
            <person name="Navarre W."/>
            <person name="Wong E."/>
            <person name="Huang K."/>
            <person name="Tropini C."/>
            <person name="Ng K."/>
            <person name="Yu B."/>
        </authorList>
    </citation>
    <scope>NUCLEOTIDE SEQUENCE</scope>
    <source>
        <strain evidence="1">NM73_A23</strain>
    </source>
</reference>
<organism evidence="1 2">
    <name type="scientific">Palleniella muris</name>
    <dbReference type="NCBI Taxonomy" id="3038145"/>
    <lineage>
        <taxon>Bacteria</taxon>
        <taxon>Pseudomonadati</taxon>
        <taxon>Bacteroidota</taxon>
        <taxon>Bacteroidia</taxon>
        <taxon>Bacteroidales</taxon>
        <taxon>Prevotellaceae</taxon>
        <taxon>Palleniella</taxon>
    </lineage>
</organism>
<name>A0AC61QQ50_9BACT</name>
<protein>
    <submittedName>
        <fullName evidence="1">AraC family transcriptional regulator</fullName>
    </submittedName>
</protein>
<accession>A0AC61QQ50</accession>
<dbReference type="Proteomes" id="UP000308886">
    <property type="component" value="Unassembled WGS sequence"/>
</dbReference>
<comment type="caution">
    <text evidence="1">The sequence shown here is derived from an EMBL/GenBank/DDBJ whole genome shotgun (WGS) entry which is preliminary data.</text>
</comment>
<evidence type="ECO:0000313" key="1">
    <source>
        <dbReference type="EMBL" id="TGX82039.1"/>
    </source>
</evidence>